<comment type="caution">
    <text evidence="7">The sequence shown here is derived from an EMBL/GenBank/DDBJ whole genome shotgun (WGS) entry which is preliminary data.</text>
</comment>
<evidence type="ECO:0000313" key="8">
    <source>
        <dbReference type="Proteomes" id="UP000485058"/>
    </source>
</evidence>
<organism evidence="7 8">
    <name type="scientific">Haematococcus lacustris</name>
    <name type="common">Green alga</name>
    <name type="synonym">Haematococcus pluvialis</name>
    <dbReference type="NCBI Taxonomy" id="44745"/>
    <lineage>
        <taxon>Eukaryota</taxon>
        <taxon>Viridiplantae</taxon>
        <taxon>Chlorophyta</taxon>
        <taxon>core chlorophytes</taxon>
        <taxon>Chlorophyceae</taxon>
        <taxon>CS clade</taxon>
        <taxon>Chlamydomonadales</taxon>
        <taxon>Haematococcaceae</taxon>
        <taxon>Haematococcus</taxon>
    </lineage>
</organism>
<evidence type="ECO:0000256" key="5">
    <source>
        <dbReference type="SAM" id="Coils"/>
    </source>
</evidence>
<dbReference type="PROSITE" id="PS50089">
    <property type="entry name" value="ZF_RING_2"/>
    <property type="match status" value="1"/>
</dbReference>
<dbReference type="Pfam" id="PF13920">
    <property type="entry name" value="zf-C3HC4_3"/>
    <property type="match status" value="1"/>
</dbReference>
<evidence type="ECO:0000313" key="7">
    <source>
        <dbReference type="EMBL" id="GFH18215.1"/>
    </source>
</evidence>
<evidence type="ECO:0000256" key="3">
    <source>
        <dbReference type="ARBA" id="ARBA00022833"/>
    </source>
</evidence>
<keyword evidence="1" id="KW-0479">Metal-binding</keyword>
<proteinExistence type="predicted"/>
<sequence>MTRTCAQCDTLTSELVLLRKERAEWQARYEALEREALEWQQDAHSTARKNRELQPRIAELSLQLSKERKQREALMQEKVACLVCWEAMVNMALACGHLVCSGCLPHLKICPLCRVRIEMPTARPIFMDV</sequence>
<name>A0A699Z9D7_HAELA</name>
<dbReference type="AlphaFoldDB" id="A0A699Z9D7"/>
<dbReference type="Gene3D" id="3.30.40.10">
    <property type="entry name" value="Zinc/RING finger domain, C3HC4 (zinc finger)"/>
    <property type="match status" value="1"/>
</dbReference>
<keyword evidence="3" id="KW-0862">Zinc</keyword>
<feature type="domain" description="RING-type" evidence="6">
    <location>
        <begin position="81"/>
        <end position="114"/>
    </location>
</feature>
<feature type="coiled-coil region" evidence="5">
    <location>
        <begin position="8"/>
        <end position="77"/>
    </location>
</feature>
<feature type="non-terminal residue" evidence="7">
    <location>
        <position position="1"/>
    </location>
</feature>
<keyword evidence="8" id="KW-1185">Reference proteome</keyword>
<feature type="non-terminal residue" evidence="7">
    <location>
        <position position="129"/>
    </location>
</feature>
<dbReference type="PROSITE" id="PS00518">
    <property type="entry name" value="ZF_RING_1"/>
    <property type="match status" value="1"/>
</dbReference>
<evidence type="ECO:0000256" key="1">
    <source>
        <dbReference type="ARBA" id="ARBA00022723"/>
    </source>
</evidence>
<accession>A0A699Z9D7</accession>
<reference evidence="7 8" key="1">
    <citation type="submission" date="2020-02" db="EMBL/GenBank/DDBJ databases">
        <title>Draft genome sequence of Haematococcus lacustris strain NIES-144.</title>
        <authorList>
            <person name="Morimoto D."/>
            <person name="Nakagawa S."/>
            <person name="Yoshida T."/>
            <person name="Sawayama S."/>
        </authorList>
    </citation>
    <scope>NUCLEOTIDE SEQUENCE [LARGE SCALE GENOMIC DNA]</scope>
    <source>
        <strain evidence="7 8">NIES-144</strain>
    </source>
</reference>
<dbReference type="Proteomes" id="UP000485058">
    <property type="component" value="Unassembled WGS sequence"/>
</dbReference>
<evidence type="ECO:0000256" key="4">
    <source>
        <dbReference type="PROSITE-ProRule" id="PRU00175"/>
    </source>
</evidence>
<gene>
    <name evidence="7" type="ORF">HaLaN_14978</name>
</gene>
<dbReference type="EMBL" id="BLLF01001264">
    <property type="protein sequence ID" value="GFH18215.1"/>
    <property type="molecule type" value="Genomic_DNA"/>
</dbReference>
<keyword evidence="5" id="KW-0175">Coiled coil</keyword>
<dbReference type="InterPro" id="IPR013083">
    <property type="entry name" value="Znf_RING/FYVE/PHD"/>
</dbReference>
<dbReference type="GO" id="GO:0008270">
    <property type="term" value="F:zinc ion binding"/>
    <property type="evidence" value="ECO:0007669"/>
    <property type="project" value="UniProtKB-KW"/>
</dbReference>
<dbReference type="InterPro" id="IPR017907">
    <property type="entry name" value="Znf_RING_CS"/>
</dbReference>
<protein>
    <submittedName>
        <fullName evidence="7">RING-type domain-containing protein</fullName>
    </submittedName>
</protein>
<evidence type="ECO:0000256" key="2">
    <source>
        <dbReference type="ARBA" id="ARBA00022771"/>
    </source>
</evidence>
<dbReference type="SUPFAM" id="SSF57850">
    <property type="entry name" value="RING/U-box"/>
    <property type="match status" value="1"/>
</dbReference>
<keyword evidence="2 4" id="KW-0863">Zinc-finger</keyword>
<evidence type="ECO:0000259" key="6">
    <source>
        <dbReference type="PROSITE" id="PS50089"/>
    </source>
</evidence>
<dbReference type="InterPro" id="IPR001841">
    <property type="entry name" value="Znf_RING"/>
</dbReference>